<keyword evidence="4" id="KW-1185">Reference proteome</keyword>
<evidence type="ECO:0000256" key="1">
    <source>
        <dbReference type="ARBA" id="ARBA00005280"/>
    </source>
</evidence>
<protein>
    <submittedName>
        <fullName evidence="3">(African queen) hypothetical protein</fullName>
    </submittedName>
</protein>
<dbReference type="Proteomes" id="UP000789524">
    <property type="component" value="Unassembled WGS sequence"/>
</dbReference>
<gene>
    <name evidence="3" type="ORF">DCHRY22_LOCUS15054</name>
</gene>
<comment type="similarity">
    <text evidence="1">Belongs to the TMEM70 family.</text>
</comment>
<dbReference type="GO" id="GO:0033615">
    <property type="term" value="P:mitochondrial proton-transporting ATP synthase complex assembly"/>
    <property type="evidence" value="ECO:0007669"/>
    <property type="project" value="TreeGrafter"/>
</dbReference>
<reference evidence="3" key="1">
    <citation type="submission" date="2021-09" db="EMBL/GenBank/DDBJ databases">
        <authorList>
            <person name="Martin H S."/>
        </authorList>
    </citation>
    <scope>NUCLEOTIDE SEQUENCE</scope>
</reference>
<dbReference type="OrthoDB" id="156886at2759"/>
<keyword evidence="2" id="KW-0472">Membrane</keyword>
<dbReference type="InterPro" id="IPR009724">
    <property type="entry name" value="TMEM70"/>
</dbReference>
<feature type="transmembrane region" description="Helical" evidence="2">
    <location>
        <begin position="144"/>
        <end position="166"/>
    </location>
</feature>
<dbReference type="EMBL" id="CAKASE010000082">
    <property type="protein sequence ID" value="CAG9584470.1"/>
    <property type="molecule type" value="Genomic_DNA"/>
</dbReference>
<comment type="caution">
    <text evidence="3">The sequence shown here is derived from an EMBL/GenBank/DDBJ whole genome shotgun (WGS) entry which is preliminary data.</text>
</comment>
<dbReference type="PANTHER" id="PTHR13281">
    <property type="entry name" value="TRANSMEMBRANE PROTEIN 70, MITOCHONDRIAL"/>
    <property type="match status" value="1"/>
</dbReference>
<evidence type="ECO:0000256" key="2">
    <source>
        <dbReference type="SAM" id="Phobius"/>
    </source>
</evidence>
<evidence type="ECO:0000313" key="4">
    <source>
        <dbReference type="Proteomes" id="UP000789524"/>
    </source>
</evidence>
<keyword evidence="2" id="KW-1133">Transmembrane helix</keyword>
<proteinExistence type="inferred from homology"/>
<dbReference type="Pfam" id="PF06979">
    <property type="entry name" value="TMEM70"/>
    <property type="match status" value="1"/>
</dbReference>
<name>A0A8J2W757_9NEOP</name>
<dbReference type="PANTHER" id="PTHR13281:SF0">
    <property type="entry name" value="TRANSMEMBRANE PROTEIN 70, MITOCHONDRIAL"/>
    <property type="match status" value="1"/>
</dbReference>
<sequence>MLYLWAKLDCTPFFISGVEKCPDNLVITESNCNQSYWLAQRTCKDPEITLVGTVCGFSRCDCPGTTVMDTETGFCYEVDNCPMKHEMHFASKQKEEEKLERIYYGPLTPQIRAVKIFSVSSSAAGLAAQPIIIRESSSIGSTSLIVALCSVVGFFTFVTPILLHFITKKYVTEMHYNPETDTYRATTLNFFIAPVYHHFKTDDVVVPDIPGMFTTMVAKGKPLFIEARHFSDPLYYAKIMGYDKPLDFKLGEPQDNENKTS</sequence>
<evidence type="ECO:0000313" key="3">
    <source>
        <dbReference type="EMBL" id="CAG9584470.1"/>
    </source>
</evidence>
<accession>A0A8J2W757</accession>
<dbReference type="AlphaFoldDB" id="A0A8J2W757"/>
<organism evidence="3 4">
    <name type="scientific">Danaus chrysippus</name>
    <name type="common">African queen</name>
    <dbReference type="NCBI Taxonomy" id="151541"/>
    <lineage>
        <taxon>Eukaryota</taxon>
        <taxon>Metazoa</taxon>
        <taxon>Ecdysozoa</taxon>
        <taxon>Arthropoda</taxon>
        <taxon>Hexapoda</taxon>
        <taxon>Insecta</taxon>
        <taxon>Pterygota</taxon>
        <taxon>Neoptera</taxon>
        <taxon>Endopterygota</taxon>
        <taxon>Lepidoptera</taxon>
        <taxon>Glossata</taxon>
        <taxon>Ditrysia</taxon>
        <taxon>Papilionoidea</taxon>
        <taxon>Nymphalidae</taxon>
        <taxon>Danainae</taxon>
        <taxon>Danaini</taxon>
        <taxon>Danaina</taxon>
        <taxon>Danaus</taxon>
        <taxon>Anosia</taxon>
    </lineage>
</organism>
<dbReference type="GO" id="GO:0031966">
    <property type="term" value="C:mitochondrial membrane"/>
    <property type="evidence" value="ECO:0007669"/>
    <property type="project" value="TreeGrafter"/>
</dbReference>
<dbReference type="InterPro" id="IPR045325">
    <property type="entry name" value="TMEM70/TMEM186/TMEM223"/>
</dbReference>
<keyword evidence="2" id="KW-0812">Transmembrane</keyword>